<evidence type="ECO:0000313" key="1">
    <source>
        <dbReference type="EMBL" id="KAF7828450.1"/>
    </source>
</evidence>
<reference evidence="1" key="1">
    <citation type="submission" date="2020-09" db="EMBL/GenBank/DDBJ databases">
        <title>Genome-Enabled Discovery of Anthraquinone Biosynthesis in Senna tora.</title>
        <authorList>
            <person name="Kang S.-H."/>
            <person name="Pandey R.P."/>
            <person name="Lee C.-M."/>
            <person name="Sim J.-S."/>
            <person name="Jeong J.-T."/>
            <person name="Choi B.-S."/>
            <person name="Jung M."/>
            <person name="Ginzburg D."/>
            <person name="Zhao K."/>
            <person name="Won S.Y."/>
            <person name="Oh T.-J."/>
            <person name="Yu Y."/>
            <person name="Kim N.-H."/>
            <person name="Lee O.R."/>
            <person name="Lee T.-H."/>
            <person name="Bashyal P."/>
            <person name="Kim T.-S."/>
            <person name="Lee W.-H."/>
            <person name="Kawkins C."/>
            <person name="Kim C.-K."/>
            <person name="Kim J.S."/>
            <person name="Ahn B.O."/>
            <person name="Rhee S.Y."/>
            <person name="Sohng J.K."/>
        </authorList>
    </citation>
    <scope>NUCLEOTIDE SEQUENCE</scope>
    <source>
        <tissue evidence="1">Leaf</tissue>
    </source>
</reference>
<accession>A0A834TTS0</accession>
<gene>
    <name evidence="1" type="ORF">G2W53_019614</name>
</gene>
<keyword evidence="2" id="KW-1185">Reference proteome</keyword>
<dbReference type="AlphaFoldDB" id="A0A834TTS0"/>
<protein>
    <submittedName>
        <fullName evidence="1">Uncharacterized protein</fullName>
    </submittedName>
</protein>
<dbReference type="Proteomes" id="UP000634136">
    <property type="component" value="Unassembled WGS sequence"/>
</dbReference>
<dbReference type="EMBL" id="JAAIUW010000006">
    <property type="protein sequence ID" value="KAF7828450.1"/>
    <property type="molecule type" value="Genomic_DNA"/>
</dbReference>
<organism evidence="1 2">
    <name type="scientific">Senna tora</name>
    <dbReference type="NCBI Taxonomy" id="362788"/>
    <lineage>
        <taxon>Eukaryota</taxon>
        <taxon>Viridiplantae</taxon>
        <taxon>Streptophyta</taxon>
        <taxon>Embryophyta</taxon>
        <taxon>Tracheophyta</taxon>
        <taxon>Spermatophyta</taxon>
        <taxon>Magnoliopsida</taxon>
        <taxon>eudicotyledons</taxon>
        <taxon>Gunneridae</taxon>
        <taxon>Pentapetalae</taxon>
        <taxon>rosids</taxon>
        <taxon>fabids</taxon>
        <taxon>Fabales</taxon>
        <taxon>Fabaceae</taxon>
        <taxon>Caesalpinioideae</taxon>
        <taxon>Cassia clade</taxon>
        <taxon>Senna</taxon>
    </lineage>
</organism>
<proteinExistence type="predicted"/>
<evidence type="ECO:0000313" key="2">
    <source>
        <dbReference type="Proteomes" id="UP000634136"/>
    </source>
</evidence>
<comment type="caution">
    <text evidence="1">The sequence shown here is derived from an EMBL/GenBank/DDBJ whole genome shotgun (WGS) entry which is preliminary data.</text>
</comment>
<name>A0A834TTS0_9FABA</name>
<sequence>MVEGNREGDEMVLKKMSRIAGPCEVTWDSIGYCYLWAVEGRDKMTQRTLLWGPGGKKFYWGRVEGGVRARVVQTGMLVHVRANFVKRTKYDVAAIVVHPAKVGFRNRKGGH</sequence>